<protein>
    <submittedName>
        <fullName evidence="2">Uncharacterized protein</fullName>
    </submittedName>
</protein>
<accession>A0ABN9TLI8</accession>
<evidence type="ECO:0000256" key="1">
    <source>
        <dbReference type="SAM" id="MobiDB-lite"/>
    </source>
</evidence>
<reference evidence="2" key="1">
    <citation type="submission" date="2023-10" db="EMBL/GenBank/DDBJ databases">
        <authorList>
            <person name="Chen Y."/>
            <person name="Shah S."/>
            <person name="Dougan E. K."/>
            <person name="Thang M."/>
            <person name="Chan C."/>
        </authorList>
    </citation>
    <scope>NUCLEOTIDE SEQUENCE [LARGE SCALE GENOMIC DNA]</scope>
</reference>
<organism evidence="2 3">
    <name type="scientific">Prorocentrum cordatum</name>
    <dbReference type="NCBI Taxonomy" id="2364126"/>
    <lineage>
        <taxon>Eukaryota</taxon>
        <taxon>Sar</taxon>
        <taxon>Alveolata</taxon>
        <taxon>Dinophyceae</taxon>
        <taxon>Prorocentrales</taxon>
        <taxon>Prorocentraceae</taxon>
        <taxon>Prorocentrum</taxon>
    </lineage>
</organism>
<sequence>MERVQAALGEAAAALAAASGPSRGAAEQLHFGKVRALIEGQRWTATEKGQLLTELGQTGFSHDLVGAATEWLCGRRTKAKGQSYECFVELLTASTWHVLLSPTESFASKFVMLMRHLERLGLRNPSEPTFGMLAAFMFLACQRSGIEKNSPTPQLLDVYLQLVKTTWRSPAYTAARGKATEFVGALSPSAALFQQERPTLYEQAFASEGPVQPTIGLLETQILGKLISLRGNRNAALGAQATPQRAALPPIAFAPLPPPSPMQSVAVAAATIAATPPLGAATPAALPLGVIPTHNTRGGWPNPAAAALVSQRGPTTPTPAAPAGKPAAMSGAAPAAAASKLGGGAKVKASAVDVMVLSSSESEVDAKGAPQKKAKVDPTLPLAKLPADAALVLLQAAGQRTSSGWKAEKGEKKRRKSDAVAALAKTKASDGTAKPSAAKAKAKAKAEATPKKIAKAKAAACKLKAPRYDDETTRSQILFRSGRSGPGGTKSKKYRNGKEKEAAIAWAKALVQSELEARKGEF</sequence>
<feature type="region of interest" description="Disordered" evidence="1">
    <location>
        <begin position="469"/>
        <end position="498"/>
    </location>
</feature>
<gene>
    <name evidence="2" type="ORF">PCOR1329_LOCUS40246</name>
</gene>
<name>A0ABN9TLI8_9DINO</name>
<proteinExistence type="predicted"/>
<keyword evidence="3" id="KW-1185">Reference proteome</keyword>
<evidence type="ECO:0000313" key="2">
    <source>
        <dbReference type="EMBL" id="CAK0846866.1"/>
    </source>
</evidence>
<comment type="caution">
    <text evidence="2">The sequence shown here is derived from an EMBL/GenBank/DDBJ whole genome shotgun (WGS) entry which is preliminary data.</text>
</comment>
<evidence type="ECO:0000313" key="3">
    <source>
        <dbReference type="Proteomes" id="UP001189429"/>
    </source>
</evidence>
<dbReference type="Proteomes" id="UP001189429">
    <property type="component" value="Unassembled WGS sequence"/>
</dbReference>
<dbReference type="EMBL" id="CAUYUJ010014852">
    <property type="protein sequence ID" value="CAK0846866.1"/>
    <property type="molecule type" value="Genomic_DNA"/>
</dbReference>